<dbReference type="SMART" id="SM00327">
    <property type="entry name" value="VWA"/>
    <property type="match status" value="1"/>
</dbReference>
<keyword evidence="1" id="KW-0472">Membrane</keyword>
<keyword evidence="1" id="KW-1133">Transmembrane helix</keyword>
<protein>
    <submittedName>
        <fullName evidence="3">von Willebrand factor type A domain protein</fullName>
    </submittedName>
</protein>
<dbReference type="InterPro" id="IPR036465">
    <property type="entry name" value="vWFA_dom_sf"/>
</dbReference>
<dbReference type="Pfam" id="PF00092">
    <property type="entry name" value="VWA"/>
    <property type="match status" value="1"/>
</dbReference>
<dbReference type="InterPro" id="IPR002035">
    <property type="entry name" value="VWF_A"/>
</dbReference>
<proteinExistence type="predicted"/>
<gene>
    <name evidence="3" type="ORF">ROA7450_02229</name>
</gene>
<evidence type="ECO:0000259" key="2">
    <source>
        <dbReference type="PROSITE" id="PS50234"/>
    </source>
</evidence>
<dbReference type="EMBL" id="FWFX01000006">
    <property type="protein sequence ID" value="SLN45795.1"/>
    <property type="molecule type" value="Genomic_DNA"/>
</dbReference>
<dbReference type="Gene3D" id="3.40.50.410">
    <property type="entry name" value="von Willebrand factor, type A domain"/>
    <property type="match status" value="1"/>
</dbReference>
<dbReference type="PROSITE" id="PS50234">
    <property type="entry name" value="VWFA"/>
    <property type="match status" value="1"/>
</dbReference>
<keyword evidence="1" id="KW-0812">Transmembrane</keyword>
<accession>A0A1X6ZA05</accession>
<name>A0A1X6ZA05_9RHOB</name>
<organism evidence="3 4">
    <name type="scientific">Roseovarius albus</name>
    <dbReference type="NCBI Taxonomy" id="1247867"/>
    <lineage>
        <taxon>Bacteria</taxon>
        <taxon>Pseudomonadati</taxon>
        <taxon>Pseudomonadota</taxon>
        <taxon>Alphaproteobacteria</taxon>
        <taxon>Rhodobacterales</taxon>
        <taxon>Roseobacteraceae</taxon>
        <taxon>Roseovarius</taxon>
    </lineage>
</organism>
<dbReference type="SUPFAM" id="SSF53300">
    <property type="entry name" value="vWA-like"/>
    <property type="match status" value="1"/>
</dbReference>
<dbReference type="Proteomes" id="UP000193061">
    <property type="component" value="Unassembled WGS sequence"/>
</dbReference>
<evidence type="ECO:0000256" key="1">
    <source>
        <dbReference type="SAM" id="Phobius"/>
    </source>
</evidence>
<reference evidence="3 4" key="1">
    <citation type="submission" date="2017-03" db="EMBL/GenBank/DDBJ databases">
        <authorList>
            <person name="Afonso C.L."/>
            <person name="Miller P.J."/>
            <person name="Scott M.A."/>
            <person name="Spackman E."/>
            <person name="Goraichik I."/>
            <person name="Dimitrov K.M."/>
            <person name="Suarez D.L."/>
            <person name="Swayne D.E."/>
        </authorList>
    </citation>
    <scope>NUCLEOTIDE SEQUENCE [LARGE SCALE GENOMIC DNA]</scope>
    <source>
        <strain evidence="3 4">CECT 7450</strain>
    </source>
</reference>
<dbReference type="PANTHER" id="PTHR22550">
    <property type="entry name" value="SPORE GERMINATION PROTEIN"/>
    <property type="match status" value="1"/>
</dbReference>
<dbReference type="OrthoDB" id="6206554at2"/>
<dbReference type="RefSeq" id="WP_085805748.1">
    <property type="nucleotide sequence ID" value="NZ_FWFX01000006.1"/>
</dbReference>
<keyword evidence="4" id="KW-1185">Reference proteome</keyword>
<evidence type="ECO:0000313" key="3">
    <source>
        <dbReference type="EMBL" id="SLN45795.1"/>
    </source>
</evidence>
<evidence type="ECO:0000313" key="4">
    <source>
        <dbReference type="Proteomes" id="UP000193061"/>
    </source>
</evidence>
<feature type="domain" description="VWFA" evidence="2">
    <location>
        <begin position="95"/>
        <end position="279"/>
    </location>
</feature>
<dbReference type="InterPro" id="IPR050768">
    <property type="entry name" value="UPF0353/GerABKA_families"/>
</dbReference>
<feature type="transmembrane region" description="Helical" evidence="1">
    <location>
        <begin position="298"/>
        <end position="319"/>
    </location>
</feature>
<sequence length="327" mass="35599">MLTLSAPWALCLLPLPWLIWRFAPPHRERVSAIRIPFFRRVTKAADVKALPGAVILQRTKFQMVAAILIWAMIVMALAKPERLGEPIVIEKAARDIVLALDISGSMDARDFAAEDDKPQQRLSAVKSVLSKFITARDSDRMALIIFGTRAFVQAPFTEDLPSLQGFLDQTEVGMAGPNTALGDAIGLSLRMFDASDVDERVLILLSDGADTNSRMSPANAAAIASDRGVTIHTVGVGDPDGTGEDKVDLTALQSIADKTGGSYFFANDQAALENVYKEIDALNPRVTETTSFRPRESLVHVPLAVAFIFLICAAAWLQWSRQRAVPA</sequence>
<dbReference type="AlphaFoldDB" id="A0A1X6ZA05"/>
<dbReference type="PANTHER" id="PTHR22550:SF18">
    <property type="entry name" value="VWFA DOMAIN-CONTAINING PROTEIN"/>
    <property type="match status" value="1"/>
</dbReference>